<organism evidence="3 4">
    <name type="scientific">Pinctada imbricata</name>
    <name type="common">Atlantic pearl-oyster</name>
    <name type="synonym">Pinctada martensii</name>
    <dbReference type="NCBI Taxonomy" id="66713"/>
    <lineage>
        <taxon>Eukaryota</taxon>
        <taxon>Metazoa</taxon>
        <taxon>Spiralia</taxon>
        <taxon>Lophotrochozoa</taxon>
        <taxon>Mollusca</taxon>
        <taxon>Bivalvia</taxon>
        <taxon>Autobranchia</taxon>
        <taxon>Pteriomorphia</taxon>
        <taxon>Pterioida</taxon>
        <taxon>Pterioidea</taxon>
        <taxon>Pteriidae</taxon>
        <taxon>Pinctada</taxon>
    </lineage>
</organism>
<evidence type="ECO:0000256" key="1">
    <source>
        <dbReference type="SAM" id="MobiDB-lite"/>
    </source>
</evidence>
<protein>
    <recommendedName>
        <fullName evidence="2">Talin IBS2B domain-containing protein</fullName>
    </recommendedName>
</protein>
<feature type="domain" description="Talin IBS2B" evidence="2">
    <location>
        <begin position="25"/>
        <end position="132"/>
    </location>
</feature>
<dbReference type="Proteomes" id="UP001186944">
    <property type="component" value="Unassembled WGS sequence"/>
</dbReference>
<proteinExistence type="predicted"/>
<dbReference type="InterPro" id="IPR054082">
    <property type="entry name" value="Talin_IBS2B"/>
</dbReference>
<accession>A0AA89C0H7</accession>
<evidence type="ECO:0000313" key="3">
    <source>
        <dbReference type="EMBL" id="KAK3094623.1"/>
    </source>
</evidence>
<evidence type="ECO:0000313" key="4">
    <source>
        <dbReference type="Proteomes" id="UP001186944"/>
    </source>
</evidence>
<dbReference type="PANTHER" id="PTHR47133:SF1">
    <property type="entry name" value="TALIN ROD DOMAIN-CONTAINING PROTEIN 1"/>
    <property type="match status" value="1"/>
</dbReference>
<feature type="compositionally biased region" description="Low complexity" evidence="1">
    <location>
        <begin position="295"/>
        <end position="305"/>
    </location>
</feature>
<evidence type="ECO:0000259" key="2">
    <source>
        <dbReference type="Pfam" id="PF21896"/>
    </source>
</evidence>
<feature type="region of interest" description="Disordered" evidence="1">
    <location>
        <begin position="261"/>
        <end position="318"/>
    </location>
</feature>
<dbReference type="Gene3D" id="1.20.120.230">
    <property type="entry name" value="Alpha-catenin/vinculin-like"/>
    <property type="match status" value="1"/>
</dbReference>
<feature type="compositionally biased region" description="Basic and acidic residues" evidence="1">
    <location>
        <begin position="261"/>
        <end position="275"/>
    </location>
</feature>
<dbReference type="PANTHER" id="PTHR47133">
    <property type="entry name" value="TALIN ROD DOMAIN-CONTAINING PROTEIN 1"/>
    <property type="match status" value="1"/>
</dbReference>
<dbReference type="GO" id="GO:0003779">
    <property type="term" value="F:actin binding"/>
    <property type="evidence" value="ECO:0007669"/>
    <property type="project" value="InterPro"/>
</dbReference>
<dbReference type="Pfam" id="PF21896">
    <property type="entry name" value="Talin_IBS2B"/>
    <property type="match status" value="1"/>
</dbReference>
<sequence length="318" mass="34738">MTYKDCCQAIPGLVDKYSVCFAGLEIKLSCMRLKKTRTEELSPQLIIDLCSNISKHISQITDICRSAGEKVRDEGTQDQFKLCVKSVTCAAGCLIASIKSYKSQPNERHHSRVLVFCEPVLASSQALVNFATEDDFIGNTAVLTSEARDAQKSILGACMSIVSASIQLCKTVRDLAYDMMTSHHRDKLRMCIDTVDRVSGQMADLLNKHSATDNPKKSVVVGSQKSAPGHLANLFHQRHLSDRSPESPPNDRFSEILREQSMHAKRSPDSSREHSPLNASLPLSGREDEGLNDIGASDISGSVDGSSDKDSGHSNASR</sequence>
<comment type="caution">
    <text evidence="3">The sequence shown here is derived from an EMBL/GenBank/DDBJ whole genome shotgun (WGS) entry which is preliminary data.</text>
</comment>
<dbReference type="AlphaFoldDB" id="A0AA89C0H7"/>
<dbReference type="EMBL" id="VSWD01000008">
    <property type="protein sequence ID" value="KAK3094623.1"/>
    <property type="molecule type" value="Genomic_DNA"/>
</dbReference>
<reference evidence="3" key="1">
    <citation type="submission" date="2019-08" db="EMBL/GenBank/DDBJ databases">
        <title>The improved chromosome-level genome for the pearl oyster Pinctada fucata martensii using PacBio sequencing and Hi-C.</title>
        <authorList>
            <person name="Zheng Z."/>
        </authorList>
    </citation>
    <scope>NUCLEOTIDE SEQUENCE</scope>
    <source>
        <strain evidence="3">ZZ-2019</strain>
        <tissue evidence="3">Adductor muscle</tissue>
    </source>
</reference>
<name>A0AA89C0H7_PINIB</name>
<gene>
    <name evidence="3" type="ORF">FSP39_004151</name>
</gene>
<keyword evidence="4" id="KW-1185">Reference proteome</keyword>
<dbReference type="InterPro" id="IPR042799">
    <property type="entry name" value="TLNRD1"/>
</dbReference>